<feature type="compositionally biased region" description="Basic and acidic residues" evidence="1">
    <location>
        <begin position="59"/>
        <end position="82"/>
    </location>
</feature>
<organism evidence="2 3">
    <name type="scientific">Gigaspora rosea</name>
    <dbReference type="NCBI Taxonomy" id="44941"/>
    <lineage>
        <taxon>Eukaryota</taxon>
        <taxon>Fungi</taxon>
        <taxon>Fungi incertae sedis</taxon>
        <taxon>Mucoromycota</taxon>
        <taxon>Glomeromycotina</taxon>
        <taxon>Glomeromycetes</taxon>
        <taxon>Diversisporales</taxon>
        <taxon>Gigasporaceae</taxon>
        <taxon>Gigaspora</taxon>
    </lineage>
</organism>
<feature type="region of interest" description="Disordered" evidence="1">
    <location>
        <begin position="33"/>
        <end position="86"/>
    </location>
</feature>
<evidence type="ECO:0000313" key="2">
    <source>
        <dbReference type="EMBL" id="RIB18557.1"/>
    </source>
</evidence>
<dbReference type="Proteomes" id="UP000266673">
    <property type="component" value="Unassembled WGS sequence"/>
</dbReference>
<gene>
    <name evidence="2" type="ORF">C2G38_2184257</name>
</gene>
<protein>
    <submittedName>
        <fullName evidence="2">Uncharacterized protein</fullName>
    </submittedName>
</protein>
<evidence type="ECO:0000256" key="1">
    <source>
        <dbReference type="SAM" id="MobiDB-lite"/>
    </source>
</evidence>
<keyword evidence="3" id="KW-1185">Reference proteome</keyword>
<comment type="caution">
    <text evidence="2">The sequence shown here is derived from an EMBL/GenBank/DDBJ whole genome shotgun (WGS) entry which is preliminary data.</text>
</comment>
<reference evidence="2 3" key="1">
    <citation type="submission" date="2018-06" db="EMBL/GenBank/DDBJ databases">
        <title>Comparative genomics reveals the genomic features of Rhizophagus irregularis, R. cerebriforme, R. diaphanum and Gigaspora rosea, and their symbiotic lifestyle signature.</title>
        <authorList>
            <person name="Morin E."/>
            <person name="San Clemente H."/>
            <person name="Chen E.C.H."/>
            <person name="De La Providencia I."/>
            <person name="Hainaut M."/>
            <person name="Kuo A."/>
            <person name="Kohler A."/>
            <person name="Murat C."/>
            <person name="Tang N."/>
            <person name="Roy S."/>
            <person name="Loubradou J."/>
            <person name="Henrissat B."/>
            <person name="Grigoriev I.V."/>
            <person name="Corradi N."/>
            <person name="Roux C."/>
            <person name="Martin F.M."/>
        </authorList>
    </citation>
    <scope>NUCLEOTIDE SEQUENCE [LARGE SCALE GENOMIC DNA]</scope>
    <source>
        <strain evidence="2 3">DAOM 194757</strain>
    </source>
</reference>
<accession>A0A397VB81</accession>
<dbReference type="AlphaFoldDB" id="A0A397VB81"/>
<sequence>MNNDGISTNKEQRDDTRYYKKISNMVKYVKKRKHYKRMKDLSSIPVGEEPRHDEKKRHNTDERKPKTLAKKEPRQDTSERKAKIQVKGKVTMLVKERVEQQQKKKSNH</sequence>
<proteinExistence type="predicted"/>
<name>A0A397VB81_9GLOM</name>
<evidence type="ECO:0000313" key="3">
    <source>
        <dbReference type="Proteomes" id="UP000266673"/>
    </source>
</evidence>
<dbReference type="EMBL" id="QKWP01000532">
    <property type="protein sequence ID" value="RIB18557.1"/>
    <property type="molecule type" value="Genomic_DNA"/>
</dbReference>